<dbReference type="Proteomes" id="UP000675284">
    <property type="component" value="Unassembled WGS sequence"/>
</dbReference>
<dbReference type="PANTHER" id="PTHR43132:SF6">
    <property type="entry name" value="HTH-TYPE TRANSCRIPTIONAL REPRESSOR CZRA"/>
    <property type="match status" value="1"/>
</dbReference>
<dbReference type="PROSITE" id="PS50987">
    <property type="entry name" value="HTH_ARSR_2"/>
    <property type="match status" value="1"/>
</dbReference>
<evidence type="ECO:0000256" key="1">
    <source>
        <dbReference type="ARBA" id="ARBA00023015"/>
    </source>
</evidence>
<dbReference type="PRINTS" id="PR00778">
    <property type="entry name" value="HTHARSR"/>
</dbReference>
<keyword evidence="3" id="KW-0804">Transcription</keyword>
<dbReference type="Pfam" id="PF01022">
    <property type="entry name" value="HTH_5"/>
    <property type="match status" value="1"/>
</dbReference>
<dbReference type="RefSeq" id="WP_121604379.1">
    <property type="nucleotide sequence ID" value="NZ_BAAACY010000001.1"/>
</dbReference>
<keyword evidence="1" id="KW-0805">Transcription regulation</keyword>
<gene>
    <name evidence="6" type="ORF">KCX74_01480</name>
</gene>
<dbReference type="GO" id="GO:0003700">
    <property type="term" value="F:DNA-binding transcription factor activity"/>
    <property type="evidence" value="ECO:0007669"/>
    <property type="project" value="InterPro"/>
</dbReference>
<dbReference type="PROSITE" id="PS00846">
    <property type="entry name" value="HTH_ARSR_1"/>
    <property type="match status" value="1"/>
</dbReference>
<proteinExistence type="predicted"/>
<dbReference type="InterPro" id="IPR018334">
    <property type="entry name" value="ArsR_HTH"/>
</dbReference>
<evidence type="ECO:0000313" key="6">
    <source>
        <dbReference type="EMBL" id="MBR7794709.1"/>
    </source>
</evidence>
<reference evidence="6" key="1">
    <citation type="submission" date="2021-04" db="EMBL/GenBank/DDBJ databases">
        <title>Isolation and polyphasic classification of algal microorganism.</title>
        <authorList>
            <person name="Wang S."/>
        </authorList>
    </citation>
    <scope>NUCLEOTIDE SEQUENCE</scope>
    <source>
        <strain evidence="6">720a</strain>
    </source>
</reference>
<dbReference type="InterPro" id="IPR036388">
    <property type="entry name" value="WH-like_DNA-bd_sf"/>
</dbReference>
<dbReference type="GO" id="GO:0003677">
    <property type="term" value="F:DNA binding"/>
    <property type="evidence" value="ECO:0007669"/>
    <property type="project" value="UniProtKB-KW"/>
</dbReference>
<dbReference type="PANTHER" id="PTHR43132">
    <property type="entry name" value="ARSENICAL RESISTANCE OPERON REPRESSOR ARSR-RELATED"/>
    <property type="match status" value="1"/>
</dbReference>
<sequence>MVTEKRVNSTNDTCETFCFDEDKVNRMQPKINKVEGVEQIFKALADATRLKIAYALTLEKELCVCDVAHIIGCTKATASHHLRLLRNMGLAKYRKEGKLVFYSLEDEHIHQLVTIATVHAKEGVGSGE</sequence>
<accession>A0A941DPU1</accession>
<feature type="domain" description="HTH arsR-type" evidence="5">
    <location>
        <begin position="29"/>
        <end position="124"/>
    </location>
</feature>
<dbReference type="InterPro" id="IPR051011">
    <property type="entry name" value="Metal_resp_trans_reg"/>
</dbReference>
<protein>
    <submittedName>
        <fullName evidence="6">Helix-turn-helix transcriptional regulator</fullName>
    </submittedName>
</protein>
<dbReference type="SUPFAM" id="SSF46785">
    <property type="entry name" value="Winged helix' DNA-binding domain"/>
    <property type="match status" value="1"/>
</dbReference>
<evidence type="ECO:0000256" key="4">
    <source>
        <dbReference type="ARBA" id="ARBA00043263"/>
    </source>
</evidence>
<dbReference type="SMART" id="SM00418">
    <property type="entry name" value="HTH_ARSR"/>
    <property type="match status" value="1"/>
</dbReference>
<dbReference type="Gene3D" id="1.10.10.10">
    <property type="entry name" value="Winged helix-like DNA-binding domain superfamily/Winged helix DNA-binding domain"/>
    <property type="match status" value="1"/>
</dbReference>
<evidence type="ECO:0000256" key="2">
    <source>
        <dbReference type="ARBA" id="ARBA00023125"/>
    </source>
</evidence>
<name>A0A941DPU1_9BACI</name>
<keyword evidence="7" id="KW-1185">Reference proteome</keyword>
<dbReference type="NCBIfam" id="NF033788">
    <property type="entry name" value="HTH_metalloreg"/>
    <property type="match status" value="1"/>
</dbReference>
<keyword evidence="4" id="KW-0105">Cadmium resistance</keyword>
<dbReference type="GO" id="GO:0046686">
    <property type="term" value="P:response to cadmium ion"/>
    <property type="evidence" value="ECO:0007669"/>
    <property type="project" value="UniProtKB-KW"/>
</dbReference>
<organism evidence="6 7">
    <name type="scientific">Virgibacillus salarius</name>
    <dbReference type="NCBI Taxonomy" id="447199"/>
    <lineage>
        <taxon>Bacteria</taxon>
        <taxon>Bacillati</taxon>
        <taxon>Bacillota</taxon>
        <taxon>Bacilli</taxon>
        <taxon>Bacillales</taxon>
        <taxon>Bacillaceae</taxon>
        <taxon>Virgibacillus</taxon>
    </lineage>
</organism>
<keyword evidence="2" id="KW-0238">DNA-binding</keyword>
<evidence type="ECO:0000259" key="5">
    <source>
        <dbReference type="PROSITE" id="PS50987"/>
    </source>
</evidence>
<evidence type="ECO:0000256" key="3">
    <source>
        <dbReference type="ARBA" id="ARBA00023163"/>
    </source>
</evidence>
<dbReference type="EMBL" id="JAGSOT010000003">
    <property type="protein sequence ID" value="MBR7794709.1"/>
    <property type="molecule type" value="Genomic_DNA"/>
</dbReference>
<comment type="caution">
    <text evidence="6">The sequence shown here is derived from an EMBL/GenBank/DDBJ whole genome shotgun (WGS) entry which is preliminary data.</text>
</comment>
<dbReference type="InterPro" id="IPR011991">
    <property type="entry name" value="ArsR-like_HTH"/>
</dbReference>
<dbReference type="InterPro" id="IPR001845">
    <property type="entry name" value="HTH_ArsR_DNA-bd_dom"/>
</dbReference>
<dbReference type="CDD" id="cd00090">
    <property type="entry name" value="HTH_ARSR"/>
    <property type="match status" value="1"/>
</dbReference>
<dbReference type="AlphaFoldDB" id="A0A941DPU1"/>
<evidence type="ECO:0000313" key="7">
    <source>
        <dbReference type="Proteomes" id="UP000675284"/>
    </source>
</evidence>
<dbReference type="InterPro" id="IPR036390">
    <property type="entry name" value="WH_DNA-bd_sf"/>
</dbReference>